<evidence type="ECO:0000313" key="2">
    <source>
        <dbReference type="EMBL" id="WUX52369.1"/>
    </source>
</evidence>
<dbReference type="Proteomes" id="UP001432209">
    <property type="component" value="Chromosome"/>
</dbReference>
<feature type="region of interest" description="Disordered" evidence="1">
    <location>
        <begin position="1"/>
        <end position="30"/>
    </location>
</feature>
<evidence type="ECO:0008006" key="4">
    <source>
        <dbReference type="Google" id="ProtNLM"/>
    </source>
</evidence>
<proteinExistence type="predicted"/>
<evidence type="ECO:0000313" key="3">
    <source>
        <dbReference type="Proteomes" id="UP001432209"/>
    </source>
</evidence>
<sequence>MSKDPSAESGDAPLLPLPPGARGPLEPLPLGVPAPGLGDRLVIAEGVLVRAAGVADEVFDAFRGPAGSVREPAVKAAGELAGWESAAALRTSLKYWEDQARSAEGWLARISESLRASSHAYSGTDQGIEQQFSALRRLK</sequence>
<dbReference type="EMBL" id="CP109495">
    <property type="protein sequence ID" value="WUX52369.1"/>
    <property type="molecule type" value="Genomic_DNA"/>
</dbReference>
<evidence type="ECO:0000256" key="1">
    <source>
        <dbReference type="SAM" id="MobiDB-lite"/>
    </source>
</evidence>
<name>A0ABZ2A4I8_STRNV</name>
<keyword evidence="3" id="KW-1185">Reference proteome</keyword>
<reference evidence="2" key="1">
    <citation type="submission" date="2022-10" db="EMBL/GenBank/DDBJ databases">
        <title>The complete genomes of actinobacterial strains from the NBC collection.</title>
        <authorList>
            <person name="Joergensen T.S."/>
            <person name="Alvarez Arevalo M."/>
            <person name="Sterndorff E.B."/>
            <person name="Faurdal D."/>
            <person name="Vuksanovic O."/>
            <person name="Mourched A.-S."/>
            <person name="Charusanti P."/>
            <person name="Shaw S."/>
            <person name="Blin K."/>
            <person name="Weber T."/>
        </authorList>
    </citation>
    <scope>NUCLEOTIDE SEQUENCE</scope>
    <source>
        <strain evidence="2">NBC_01432</strain>
    </source>
</reference>
<protein>
    <recommendedName>
        <fullName evidence="4">ESX-1 secretion-associated protein</fullName>
    </recommendedName>
</protein>
<gene>
    <name evidence="2" type="ORF">OG442_12980</name>
</gene>
<feature type="compositionally biased region" description="Pro residues" evidence="1">
    <location>
        <begin position="15"/>
        <end position="30"/>
    </location>
</feature>
<accession>A0ABZ2A4I8</accession>
<dbReference type="RefSeq" id="WP_329076026.1">
    <property type="nucleotide sequence ID" value="NZ_CP109495.1"/>
</dbReference>
<organism evidence="2 3">
    <name type="scientific">Streptomyces niveus</name>
    <name type="common">Streptomyces spheroides</name>
    <dbReference type="NCBI Taxonomy" id="193462"/>
    <lineage>
        <taxon>Bacteria</taxon>
        <taxon>Bacillati</taxon>
        <taxon>Actinomycetota</taxon>
        <taxon>Actinomycetes</taxon>
        <taxon>Kitasatosporales</taxon>
        <taxon>Streptomycetaceae</taxon>
        <taxon>Streptomyces</taxon>
    </lineage>
</organism>